<keyword evidence="5" id="KW-1185">Reference proteome</keyword>
<dbReference type="Proteomes" id="UP000535501">
    <property type="component" value="Unassembled WGS sequence"/>
</dbReference>
<comment type="subcellular location">
    <subcellularLocation>
        <location evidence="1">Periplasm</location>
    </subcellularLocation>
</comment>
<dbReference type="AlphaFoldDB" id="A0A7X0DE45"/>
<sequence length="291" mass="32177">MPALLTSLRRQGVFLLWVVLGCGLAFAPAHEAAAQDTELPVLFDARERLPRPDLSNLLRLRILTTADFPPFNFADQTGRLAGFNIDLAREICLELKIEGRCQIQALPFEELEEALANGNGDAVMAGVAVTAERRQSFSFSRPYLMIPARFARHADRDLGELDENALAARTVGVVNGSAHEAMLKAFFPRAIPVLFTDQNALLDALKDNKVAAVFSDGLRLPFWIAGEASANCCRLYGGPYFSETFLGEGVTVMLKKDDDTLRDAFDHALATLSRNGRLQDIYLRYFPHGLY</sequence>
<evidence type="ECO:0000256" key="1">
    <source>
        <dbReference type="ARBA" id="ARBA00004418"/>
    </source>
</evidence>
<evidence type="ECO:0000313" key="5">
    <source>
        <dbReference type="Proteomes" id="UP000535501"/>
    </source>
</evidence>
<proteinExistence type="predicted"/>
<reference evidence="4 5" key="1">
    <citation type="submission" date="2020-08" db="EMBL/GenBank/DDBJ databases">
        <title>Genomic Encyclopedia of Type Strains, Phase IV (KMG-IV): sequencing the most valuable type-strain genomes for metagenomic binning, comparative biology and taxonomic classification.</title>
        <authorList>
            <person name="Goeker M."/>
        </authorList>
    </citation>
    <scope>NUCLEOTIDE SEQUENCE [LARGE SCALE GENOMIC DNA]</scope>
    <source>
        <strain evidence="4 5">DSM 102134</strain>
    </source>
</reference>
<keyword evidence="2" id="KW-0732">Signal</keyword>
<organism evidence="4 5">
    <name type="scientific">Pseudorhizobium flavum</name>
    <dbReference type="NCBI Taxonomy" id="1335061"/>
    <lineage>
        <taxon>Bacteria</taxon>
        <taxon>Pseudomonadati</taxon>
        <taxon>Pseudomonadota</taxon>
        <taxon>Alphaproteobacteria</taxon>
        <taxon>Hyphomicrobiales</taxon>
        <taxon>Rhizobiaceae</taxon>
        <taxon>Rhizobium/Agrobacterium group</taxon>
        <taxon>Pseudorhizobium</taxon>
    </lineage>
</organism>
<accession>A0A7X0DE45</accession>
<dbReference type="Pfam" id="PF00497">
    <property type="entry name" value="SBP_bac_3"/>
    <property type="match status" value="1"/>
</dbReference>
<feature type="domain" description="Solute-binding protein family 3/N-terminal" evidence="3">
    <location>
        <begin position="59"/>
        <end position="289"/>
    </location>
</feature>
<dbReference type="SUPFAM" id="SSF53850">
    <property type="entry name" value="Periplasmic binding protein-like II"/>
    <property type="match status" value="1"/>
</dbReference>
<dbReference type="EMBL" id="JACHEJ010000003">
    <property type="protein sequence ID" value="MBB6179749.1"/>
    <property type="molecule type" value="Genomic_DNA"/>
</dbReference>
<evidence type="ECO:0000256" key="2">
    <source>
        <dbReference type="ARBA" id="ARBA00022729"/>
    </source>
</evidence>
<dbReference type="InterPro" id="IPR001638">
    <property type="entry name" value="Solute-binding_3/MltF_N"/>
</dbReference>
<dbReference type="PANTHER" id="PTHR35936:SF35">
    <property type="entry name" value="L-CYSTINE-BINDING PROTEIN TCYJ"/>
    <property type="match status" value="1"/>
</dbReference>
<comment type="caution">
    <text evidence="4">The sequence shown here is derived from an EMBL/GenBank/DDBJ whole genome shotgun (WGS) entry which is preliminary data.</text>
</comment>
<name>A0A7X0DE45_9HYPH</name>
<dbReference type="RefSeq" id="WP_077547502.1">
    <property type="nucleotide sequence ID" value="NZ_JACHEJ010000003.1"/>
</dbReference>
<evidence type="ECO:0000313" key="4">
    <source>
        <dbReference type="EMBL" id="MBB6179749.1"/>
    </source>
</evidence>
<dbReference type="Gene3D" id="3.40.190.10">
    <property type="entry name" value="Periplasmic binding protein-like II"/>
    <property type="match status" value="2"/>
</dbReference>
<dbReference type="PANTHER" id="PTHR35936">
    <property type="entry name" value="MEMBRANE-BOUND LYTIC MUREIN TRANSGLYCOSYLASE F"/>
    <property type="match status" value="1"/>
</dbReference>
<protein>
    <submittedName>
        <fullName evidence="4">Polar amino acid transport system substrate-binding protein</fullName>
    </submittedName>
</protein>
<evidence type="ECO:0000259" key="3">
    <source>
        <dbReference type="SMART" id="SM00062"/>
    </source>
</evidence>
<dbReference type="GO" id="GO:0042597">
    <property type="term" value="C:periplasmic space"/>
    <property type="evidence" value="ECO:0007669"/>
    <property type="project" value="UniProtKB-SubCell"/>
</dbReference>
<gene>
    <name evidence="4" type="ORF">HNQ75_001717</name>
</gene>
<dbReference type="SMART" id="SM00062">
    <property type="entry name" value="PBPb"/>
    <property type="match status" value="1"/>
</dbReference>